<comment type="caution">
    <text evidence="7">The sequence shown here is derived from an EMBL/GenBank/DDBJ whole genome shotgun (WGS) entry which is preliminary data.</text>
</comment>
<evidence type="ECO:0000313" key="8">
    <source>
        <dbReference type="Proteomes" id="UP000708298"/>
    </source>
</evidence>
<dbReference type="GO" id="GO:0005975">
    <property type="term" value="P:carbohydrate metabolic process"/>
    <property type="evidence" value="ECO:0007669"/>
    <property type="project" value="InterPro"/>
</dbReference>
<protein>
    <submittedName>
        <fullName evidence="7">Carbohydrate kinase</fullName>
    </submittedName>
</protein>
<dbReference type="AlphaFoldDB" id="A0A963YTP2"/>
<dbReference type="PANTHER" id="PTHR43095">
    <property type="entry name" value="SUGAR KINASE"/>
    <property type="match status" value="1"/>
</dbReference>
<dbReference type="PIRSF" id="PIRSF000538">
    <property type="entry name" value="GlpK"/>
    <property type="match status" value="1"/>
</dbReference>
<dbReference type="Proteomes" id="UP000708298">
    <property type="component" value="Unassembled WGS sequence"/>
</dbReference>
<dbReference type="InterPro" id="IPR043129">
    <property type="entry name" value="ATPase_NBD"/>
</dbReference>
<comment type="similarity">
    <text evidence="1 4">Belongs to the FGGY kinase family.</text>
</comment>
<dbReference type="InterPro" id="IPR000577">
    <property type="entry name" value="Carb_kinase_FGGY"/>
</dbReference>
<evidence type="ECO:0000259" key="6">
    <source>
        <dbReference type="Pfam" id="PF02782"/>
    </source>
</evidence>
<keyword evidence="2 4" id="KW-0808">Transferase</keyword>
<dbReference type="PROSITE" id="PS00445">
    <property type="entry name" value="FGGY_KINASES_2"/>
    <property type="match status" value="1"/>
</dbReference>
<dbReference type="SUPFAM" id="SSF53067">
    <property type="entry name" value="Actin-like ATPase domain"/>
    <property type="match status" value="2"/>
</dbReference>
<dbReference type="GO" id="GO:0016773">
    <property type="term" value="F:phosphotransferase activity, alcohol group as acceptor"/>
    <property type="evidence" value="ECO:0007669"/>
    <property type="project" value="InterPro"/>
</dbReference>
<accession>A0A963YTP2</accession>
<dbReference type="GO" id="GO:0016301">
    <property type="term" value="F:kinase activity"/>
    <property type="evidence" value="ECO:0007669"/>
    <property type="project" value="UniProtKB-KW"/>
</dbReference>
<evidence type="ECO:0000259" key="5">
    <source>
        <dbReference type="Pfam" id="PF00370"/>
    </source>
</evidence>
<organism evidence="7 8">
    <name type="scientific">Acidisoma silvae</name>
    <dbReference type="NCBI Taxonomy" id="2802396"/>
    <lineage>
        <taxon>Bacteria</taxon>
        <taxon>Pseudomonadati</taxon>
        <taxon>Pseudomonadota</taxon>
        <taxon>Alphaproteobacteria</taxon>
        <taxon>Acetobacterales</taxon>
        <taxon>Acidocellaceae</taxon>
        <taxon>Acidisoma</taxon>
    </lineage>
</organism>
<feature type="domain" description="Carbohydrate kinase FGGY N-terminal" evidence="5">
    <location>
        <begin position="4"/>
        <end position="249"/>
    </location>
</feature>
<name>A0A963YTP2_9PROT</name>
<dbReference type="Pfam" id="PF02782">
    <property type="entry name" value="FGGY_C"/>
    <property type="match status" value="1"/>
</dbReference>
<proteinExistence type="inferred from homology"/>
<dbReference type="PANTHER" id="PTHR43095:SF5">
    <property type="entry name" value="XYLULOSE KINASE"/>
    <property type="match status" value="1"/>
</dbReference>
<dbReference type="InterPro" id="IPR050406">
    <property type="entry name" value="FGGY_Carb_Kinase"/>
</dbReference>
<feature type="domain" description="Carbohydrate kinase FGGY C-terminal" evidence="6">
    <location>
        <begin position="259"/>
        <end position="447"/>
    </location>
</feature>
<sequence>MTGYLLGIDIGTSIVKAAVFDRGGQEVAYATRRTNIASPQPDWAEADPAEIWSATCIVIGQVLTMVPAENIAAIGLSGAMVGAWVLDAQGQALRPGIFWSDGRAQPLIDERIAQDPAFLSRIFAESGSAMQQGCTLPVLAHLAVHEPAVLARAHAVVGAKDFIRAQLTGVIATDIVEAAVAPGSARARGRSPALIALFGLEDWAHLLPEPQPSESLAGFVTEAAAGVTGLRIGTPVAIGAGDVAASVIGAGGLASGAAVSILGTTCLNGVTVPQPVFTPPDLGILFTLPGDLWLRTMVNVAGTLNIDWALAALCPDFADAPDAYERLAVIAGESPAGAQGAVYVPYLSEVGIIAPMVEPAARGGFAGLAPRHRRPDLLRAVYEGMAYAIRDCFAATGLDFDTVRLVGGGARSAFWRQMIADVLGRRVEVPEGREFGAKGAALLAGTAIGWYASIRQASTSTCRILHVHEPVRDKRYARGYARYRTYAGALAEARPPTEQRPMS</sequence>
<dbReference type="InterPro" id="IPR018485">
    <property type="entry name" value="FGGY_C"/>
</dbReference>
<evidence type="ECO:0000313" key="7">
    <source>
        <dbReference type="EMBL" id="MCB8876784.1"/>
    </source>
</evidence>
<dbReference type="Gene3D" id="3.30.420.40">
    <property type="match status" value="2"/>
</dbReference>
<dbReference type="CDD" id="cd07802">
    <property type="entry name" value="ASKHA_NBD_FGGY_EcLyxK-like"/>
    <property type="match status" value="1"/>
</dbReference>
<dbReference type="EMBL" id="JAESVB010000008">
    <property type="protein sequence ID" value="MCB8876784.1"/>
    <property type="molecule type" value="Genomic_DNA"/>
</dbReference>
<gene>
    <name evidence="7" type="ORF">ASILVAE211_16450</name>
</gene>
<dbReference type="RefSeq" id="WP_227322443.1">
    <property type="nucleotide sequence ID" value="NZ_JAESVB010000008.1"/>
</dbReference>
<evidence type="ECO:0000256" key="3">
    <source>
        <dbReference type="ARBA" id="ARBA00022777"/>
    </source>
</evidence>
<reference evidence="7" key="2">
    <citation type="submission" date="2021-01" db="EMBL/GenBank/DDBJ databases">
        <authorList>
            <person name="Mieszkin S."/>
            <person name="Pouder E."/>
            <person name="Alain K."/>
        </authorList>
    </citation>
    <scope>NUCLEOTIDE SEQUENCE</scope>
    <source>
        <strain evidence="7">HW T2.11</strain>
    </source>
</reference>
<dbReference type="InterPro" id="IPR018483">
    <property type="entry name" value="Carb_kinase_FGGY_CS"/>
</dbReference>
<reference evidence="7" key="1">
    <citation type="journal article" date="2021" name="Microorganisms">
        <title>Acidisoma silvae sp. nov. and Acidisomacellulosilytica sp. nov., Two Acidophilic Bacteria Isolated from Decaying Wood, Hydrolyzing Cellulose and Producing Poly-3-hydroxybutyrate.</title>
        <authorList>
            <person name="Mieszkin S."/>
            <person name="Pouder E."/>
            <person name="Uroz S."/>
            <person name="Simon-Colin C."/>
            <person name="Alain K."/>
        </authorList>
    </citation>
    <scope>NUCLEOTIDE SEQUENCE</scope>
    <source>
        <strain evidence="7">HW T2.11</strain>
    </source>
</reference>
<evidence type="ECO:0000256" key="2">
    <source>
        <dbReference type="ARBA" id="ARBA00022679"/>
    </source>
</evidence>
<evidence type="ECO:0000256" key="4">
    <source>
        <dbReference type="RuleBase" id="RU003733"/>
    </source>
</evidence>
<dbReference type="Pfam" id="PF00370">
    <property type="entry name" value="FGGY_N"/>
    <property type="match status" value="1"/>
</dbReference>
<keyword evidence="3 4" id="KW-0418">Kinase</keyword>
<keyword evidence="8" id="KW-1185">Reference proteome</keyword>
<dbReference type="InterPro" id="IPR018484">
    <property type="entry name" value="FGGY_N"/>
</dbReference>
<evidence type="ECO:0000256" key="1">
    <source>
        <dbReference type="ARBA" id="ARBA00009156"/>
    </source>
</evidence>